<protein>
    <submittedName>
        <fullName evidence="1">Uncharacterized protein</fullName>
    </submittedName>
</protein>
<reference evidence="1" key="1">
    <citation type="submission" date="2024-02" db="EMBL/GenBank/DDBJ databases">
        <authorList>
            <consortium name="ELIXIR-Norway"/>
            <consortium name="Elixir Norway"/>
        </authorList>
    </citation>
    <scope>NUCLEOTIDE SEQUENCE</scope>
</reference>
<evidence type="ECO:0000313" key="1">
    <source>
        <dbReference type="EMBL" id="CAK9250662.1"/>
    </source>
</evidence>
<keyword evidence="2" id="KW-1185">Reference proteome</keyword>
<accession>A0ABP0VAV5</accession>
<sequence length="92" mass="10677">MNVEFGMEIEIGNREIVVSIDAKAKIYKDHYGADADGNRGEFRTEMDDLVIIVKDLSNRDVTEKLRRKYPNQYDEIEDTAITFLLQAFEEES</sequence>
<evidence type="ECO:0000313" key="2">
    <source>
        <dbReference type="Proteomes" id="UP001497444"/>
    </source>
</evidence>
<dbReference type="EMBL" id="CAXAQS010000214">
    <property type="protein sequence ID" value="CAK9250662.1"/>
    <property type="molecule type" value="Genomic_DNA"/>
</dbReference>
<comment type="caution">
    <text evidence="1">The sequence shown here is derived from an EMBL/GenBank/DDBJ whole genome shotgun (WGS) entry which is preliminary data.</text>
</comment>
<proteinExistence type="predicted"/>
<dbReference type="Proteomes" id="UP001497444">
    <property type="component" value="Unassembled WGS sequence"/>
</dbReference>
<name>A0ABP0VAV5_9BRYO</name>
<gene>
    <name evidence="1" type="ORF">CSSPJE1EN1_LOCUS26040</name>
</gene>
<organism evidence="1 2">
    <name type="scientific">Sphagnum jensenii</name>
    <dbReference type="NCBI Taxonomy" id="128206"/>
    <lineage>
        <taxon>Eukaryota</taxon>
        <taxon>Viridiplantae</taxon>
        <taxon>Streptophyta</taxon>
        <taxon>Embryophyta</taxon>
        <taxon>Bryophyta</taxon>
        <taxon>Sphagnophytina</taxon>
        <taxon>Sphagnopsida</taxon>
        <taxon>Sphagnales</taxon>
        <taxon>Sphagnaceae</taxon>
        <taxon>Sphagnum</taxon>
    </lineage>
</organism>